<dbReference type="AlphaFoldDB" id="A0A6G1HW32"/>
<comment type="subcellular location">
    <subcellularLocation>
        <location evidence="2">Mitochondrion</location>
    </subcellularLocation>
</comment>
<feature type="compositionally biased region" description="Basic and acidic residues" evidence="6">
    <location>
        <begin position="112"/>
        <end position="145"/>
    </location>
</feature>
<reference evidence="7" key="1">
    <citation type="journal article" date="2020" name="Stud. Mycol.">
        <title>101 Dothideomycetes genomes: a test case for predicting lifestyles and emergence of pathogens.</title>
        <authorList>
            <person name="Haridas S."/>
            <person name="Albert R."/>
            <person name="Binder M."/>
            <person name="Bloem J."/>
            <person name="Labutti K."/>
            <person name="Salamov A."/>
            <person name="Andreopoulos B."/>
            <person name="Baker S."/>
            <person name="Barry K."/>
            <person name="Bills G."/>
            <person name="Bluhm B."/>
            <person name="Cannon C."/>
            <person name="Castanera R."/>
            <person name="Culley D."/>
            <person name="Daum C."/>
            <person name="Ezra D."/>
            <person name="Gonzalez J."/>
            <person name="Henrissat B."/>
            <person name="Kuo A."/>
            <person name="Liang C."/>
            <person name="Lipzen A."/>
            <person name="Lutzoni F."/>
            <person name="Magnuson J."/>
            <person name="Mondo S."/>
            <person name="Nolan M."/>
            <person name="Ohm R."/>
            <person name="Pangilinan J."/>
            <person name="Park H.-J."/>
            <person name="Ramirez L."/>
            <person name="Alfaro M."/>
            <person name="Sun H."/>
            <person name="Tritt A."/>
            <person name="Yoshinaga Y."/>
            <person name="Zwiers L.-H."/>
            <person name="Turgeon B."/>
            <person name="Goodwin S."/>
            <person name="Spatafora J."/>
            <person name="Crous P."/>
            <person name="Grigoriev I."/>
        </authorList>
    </citation>
    <scope>NUCLEOTIDE SEQUENCE</scope>
    <source>
        <strain evidence="7">CBS 262.69</strain>
    </source>
</reference>
<dbReference type="PANTHER" id="PTHR13475:SF3">
    <property type="entry name" value="NEUGRIN"/>
    <property type="match status" value="1"/>
</dbReference>
<dbReference type="Proteomes" id="UP000799640">
    <property type="component" value="Unassembled WGS sequence"/>
</dbReference>
<comment type="similarity">
    <text evidence="3">Belongs to the RRG9 family.</text>
</comment>
<feature type="compositionally biased region" description="Basic and acidic residues" evidence="6">
    <location>
        <begin position="217"/>
        <end position="234"/>
    </location>
</feature>
<evidence type="ECO:0000313" key="7">
    <source>
        <dbReference type="EMBL" id="KAF2400230.1"/>
    </source>
</evidence>
<protein>
    <recommendedName>
        <fullName evidence="4">Required for respiratory growth protein 9, mitochondrial</fullName>
    </recommendedName>
</protein>
<feature type="compositionally biased region" description="Basic and acidic residues" evidence="6">
    <location>
        <begin position="88"/>
        <end position="104"/>
    </location>
</feature>
<evidence type="ECO:0000256" key="4">
    <source>
        <dbReference type="ARBA" id="ARBA00013566"/>
    </source>
</evidence>
<organism evidence="7 8">
    <name type="scientific">Trichodelitschia bisporula</name>
    <dbReference type="NCBI Taxonomy" id="703511"/>
    <lineage>
        <taxon>Eukaryota</taxon>
        <taxon>Fungi</taxon>
        <taxon>Dikarya</taxon>
        <taxon>Ascomycota</taxon>
        <taxon>Pezizomycotina</taxon>
        <taxon>Dothideomycetes</taxon>
        <taxon>Dothideomycetes incertae sedis</taxon>
        <taxon>Phaeotrichales</taxon>
        <taxon>Phaeotrichaceae</taxon>
        <taxon>Trichodelitschia</taxon>
    </lineage>
</organism>
<comment type="function">
    <text evidence="1">Required for respiratory activity and maintenance and expression of the mitochondrial genome.</text>
</comment>
<gene>
    <name evidence="7" type="ORF">EJ06DRAFT_530216</name>
</gene>
<feature type="region of interest" description="Disordered" evidence="6">
    <location>
        <begin position="49"/>
        <end position="150"/>
    </location>
</feature>
<evidence type="ECO:0000256" key="3">
    <source>
        <dbReference type="ARBA" id="ARBA00010895"/>
    </source>
</evidence>
<feature type="region of interest" description="Disordered" evidence="6">
    <location>
        <begin position="217"/>
        <end position="250"/>
    </location>
</feature>
<dbReference type="OrthoDB" id="5578174at2759"/>
<keyword evidence="5" id="KW-0809">Transit peptide</keyword>
<keyword evidence="8" id="KW-1185">Reference proteome</keyword>
<dbReference type="PANTHER" id="PTHR13475">
    <property type="entry name" value="NEUGRIN"/>
    <property type="match status" value="1"/>
</dbReference>
<evidence type="ECO:0000256" key="2">
    <source>
        <dbReference type="ARBA" id="ARBA00004173"/>
    </source>
</evidence>
<dbReference type="EMBL" id="ML996695">
    <property type="protein sequence ID" value="KAF2400230.1"/>
    <property type="molecule type" value="Genomic_DNA"/>
</dbReference>
<sequence length="278" mass="31879">MICRPPLVSSLFAFVSSAAPRAARHPLHQLPRLAPRVAFHICARRFYPDSPTVENAPAEPPSEPSAEKPKKKRRHRKDKDPAAVADPPSDKTPPRTKRRDEPRSGRANPKTSAEDDHKPLSNKDRELWQVQKEALKRKFGDEGWNPRKRLSPDAMDGIRAMHAANPTTFTTAVLAEQFEVSPEVIRRILRSKWQPSEEEAEERRIRWEKRGAKIWTEKAKEGLKPPQKWRDMGIGKRGPPRKKRKPEPEWVPLREREPVVAKATVRVVQSTAFADRIQ</sequence>
<evidence type="ECO:0000313" key="8">
    <source>
        <dbReference type="Proteomes" id="UP000799640"/>
    </source>
</evidence>
<dbReference type="GO" id="GO:0005634">
    <property type="term" value="C:nucleus"/>
    <property type="evidence" value="ECO:0007669"/>
    <property type="project" value="TreeGrafter"/>
</dbReference>
<dbReference type="GO" id="GO:0005739">
    <property type="term" value="C:mitochondrion"/>
    <property type="evidence" value="ECO:0007669"/>
    <property type="project" value="UniProtKB-SubCell"/>
</dbReference>
<accession>A0A6G1HW32</accession>
<dbReference type="InterPro" id="IPR010487">
    <property type="entry name" value="NGRN/Rrg9"/>
</dbReference>
<name>A0A6G1HW32_9PEZI</name>
<evidence type="ECO:0000256" key="5">
    <source>
        <dbReference type="ARBA" id="ARBA00022946"/>
    </source>
</evidence>
<evidence type="ECO:0000256" key="6">
    <source>
        <dbReference type="SAM" id="MobiDB-lite"/>
    </source>
</evidence>
<proteinExistence type="inferred from homology"/>
<evidence type="ECO:0000256" key="1">
    <source>
        <dbReference type="ARBA" id="ARBA00003548"/>
    </source>
</evidence>
<dbReference type="Pfam" id="PF06413">
    <property type="entry name" value="Neugrin"/>
    <property type="match status" value="1"/>
</dbReference>